<dbReference type="Pfam" id="PF14823">
    <property type="entry name" value="Sirohm_synth_C"/>
    <property type="match status" value="1"/>
</dbReference>
<reference evidence="10" key="1">
    <citation type="journal article" date="2014" name="Proc. Natl. Acad. Sci. U.S.A.">
        <title>Extensive sampling of basidiomycete genomes demonstrates inadequacy of the white-rot/brown-rot paradigm for wood decay fungi.</title>
        <authorList>
            <person name="Riley R."/>
            <person name="Salamov A.A."/>
            <person name="Brown D.W."/>
            <person name="Nagy L.G."/>
            <person name="Floudas D."/>
            <person name="Held B.W."/>
            <person name="Levasseur A."/>
            <person name="Lombard V."/>
            <person name="Morin E."/>
            <person name="Otillar R."/>
            <person name="Lindquist E.A."/>
            <person name="Sun H."/>
            <person name="LaButti K.M."/>
            <person name="Schmutz J."/>
            <person name="Jabbour D."/>
            <person name="Luo H."/>
            <person name="Baker S.E."/>
            <person name="Pisabarro A.G."/>
            <person name="Walton J.D."/>
            <person name="Blanchette R.A."/>
            <person name="Henrissat B."/>
            <person name="Martin F."/>
            <person name="Cullen D."/>
            <person name="Hibbett D.S."/>
            <person name="Grigoriev I.V."/>
        </authorList>
    </citation>
    <scope>NUCLEOTIDE SEQUENCE [LARGE SCALE GENOMIC DNA]</scope>
    <source>
        <strain evidence="10">FD-172 SS1</strain>
    </source>
</reference>
<organism evidence="9 10">
    <name type="scientific">Botryobasidium botryosum (strain FD-172 SS1)</name>
    <dbReference type="NCBI Taxonomy" id="930990"/>
    <lineage>
        <taxon>Eukaryota</taxon>
        <taxon>Fungi</taxon>
        <taxon>Dikarya</taxon>
        <taxon>Basidiomycota</taxon>
        <taxon>Agaricomycotina</taxon>
        <taxon>Agaricomycetes</taxon>
        <taxon>Cantharellales</taxon>
        <taxon>Botryobasidiaceae</taxon>
        <taxon>Botryobasidium</taxon>
    </lineage>
</organism>
<evidence type="ECO:0000256" key="6">
    <source>
        <dbReference type="ARBA" id="ARBA00047561"/>
    </source>
</evidence>
<evidence type="ECO:0000259" key="8">
    <source>
        <dbReference type="Pfam" id="PF14824"/>
    </source>
</evidence>
<dbReference type="Pfam" id="PF13241">
    <property type="entry name" value="NAD_binding_7"/>
    <property type="match status" value="1"/>
</dbReference>
<dbReference type="HOGENOM" id="CLU_011276_8_5_1"/>
<dbReference type="InterPro" id="IPR036291">
    <property type="entry name" value="NAD(P)-bd_dom_sf"/>
</dbReference>
<dbReference type="InterPro" id="IPR006367">
    <property type="entry name" value="Sirohaem_synthase_N"/>
</dbReference>
<dbReference type="STRING" id="930990.A0A067MNM3"/>
<proteinExistence type="predicted"/>
<evidence type="ECO:0000256" key="1">
    <source>
        <dbReference type="ARBA" id="ARBA00005010"/>
    </source>
</evidence>
<feature type="non-terminal residue" evidence="9">
    <location>
        <position position="1"/>
    </location>
</feature>
<evidence type="ECO:0000313" key="10">
    <source>
        <dbReference type="Proteomes" id="UP000027195"/>
    </source>
</evidence>
<dbReference type="GO" id="GO:0043115">
    <property type="term" value="F:precorrin-2 dehydrogenase activity"/>
    <property type="evidence" value="ECO:0007669"/>
    <property type="project" value="UniProtKB-EC"/>
</dbReference>
<evidence type="ECO:0000256" key="2">
    <source>
        <dbReference type="ARBA" id="ARBA00012400"/>
    </source>
</evidence>
<evidence type="ECO:0000256" key="3">
    <source>
        <dbReference type="ARBA" id="ARBA00023002"/>
    </source>
</evidence>
<gene>
    <name evidence="9" type="ORF">BOTBODRAFT_84978</name>
</gene>
<comment type="pathway">
    <text evidence="1">Porphyrin-containing compound metabolism; siroheme biosynthesis; sirohydrochlorin from precorrin-2: step 1/1.</text>
</comment>
<name>A0A067MNM3_BOTB1</name>
<comment type="catalytic activity">
    <reaction evidence="6">
        <text>precorrin-2 + NAD(+) = sirohydrochlorin + NADH + 2 H(+)</text>
        <dbReference type="Rhea" id="RHEA:15613"/>
        <dbReference type="ChEBI" id="CHEBI:15378"/>
        <dbReference type="ChEBI" id="CHEBI:57540"/>
        <dbReference type="ChEBI" id="CHEBI:57945"/>
        <dbReference type="ChEBI" id="CHEBI:58351"/>
        <dbReference type="ChEBI" id="CHEBI:58827"/>
        <dbReference type="EC" id="1.3.1.76"/>
    </reaction>
</comment>
<dbReference type="GO" id="GO:0004325">
    <property type="term" value="F:ferrochelatase activity"/>
    <property type="evidence" value="ECO:0007669"/>
    <property type="project" value="InterPro"/>
</dbReference>
<dbReference type="GO" id="GO:0019354">
    <property type="term" value="P:siroheme biosynthetic process"/>
    <property type="evidence" value="ECO:0007669"/>
    <property type="project" value="UniProtKB-UniPathway"/>
</dbReference>
<dbReference type="InterPro" id="IPR028281">
    <property type="entry name" value="Sirohaem_synthase_central"/>
</dbReference>
<evidence type="ECO:0000256" key="4">
    <source>
        <dbReference type="ARBA" id="ARBA00023027"/>
    </source>
</evidence>
<keyword evidence="3" id="KW-0560">Oxidoreductase</keyword>
<sequence length="220" mass="24295">GASLLLAWQIRNKRVLLVGGGPVAAGRLTWVLASDALVTLVAPAPLHPEIHYRVFEDPATSPSITYHPRKFIDADLDGVDMVLTAIDDVSTSHRICKMARAKKIPVNVADVPPECDFYFGSHYRNGPLQVLVSTGGKGPKLANLIRRRIEELLPADLGEAVEKVGKLRTELRKRAPGHAGGDVSKRRMGWMVRVCDEWSLEELSTMDDKMIIALLDRGWE</sequence>
<dbReference type="Gene3D" id="3.30.160.110">
    <property type="entry name" value="Siroheme synthase, domain 2"/>
    <property type="match status" value="1"/>
</dbReference>
<dbReference type="InterPro" id="IPR028161">
    <property type="entry name" value="Met8-like"/>
</dbReference>
<keyword evidence="5" id="KW-0627">Porphyrin biosynthesis</keyword>
<evidence type="ECO:0000256" key="5">
    <source>
        <dbReference type="ARBA" id="ARBA00023244"/>
    </source>
</evidence>
<dbReference type="FunCoup" id="A0A067MNM3">
    <property type="interactions" value="117"/>
</dbReference>
<dbReference type="Gene3D" id="1.10.3280.10">
    <property type="entry name" value="Siroheme synthase, domain 3"/>
    <property type="match status" value="1"/>
</dbReference>
<dbReference type="PANTHER" id="PTHR35330">
    <property type="entry name" value="SIROHEME BIOSYNTHESIS PROTEIN MET8"/>
    <property type="match status" value="1"/>
</dbReference>
<dbReference type="AlphaFoldDB" id="A0A067MNM3"/>
<dbReference type="NCBIfam" id="TIGR01470">
    <property type="entry name" value="cysG_Nterm"/>
    <property type="match status" value="1"/>
</dbReference>
<evidence type="ECO:0000259" key="7">
    <source>
        <dbReference type="Pfam" id="PF14823"/>
    </source>
</evidence>
<dbReference type="SUPFAM" id="SSF75615">
    <property type="entry name" value="Siroheme synthase middle domains-like"/>
    <property type="match status" value="1"/>
</dbReference>
<dbReference type="OrthoDB" id="1721126at2759"/>
<dbReference type="UniPathway" id="UPA00262">
    <property type="reaction ID" value="UER00222"/>
</dbReference>
<keyword evidence="4" id="KW-0520">NAD</keyword>
<dbReference type="InParanoid" id="A0A067MNM3"/>
<feature type="domain" description="Siroheme biosynthesis protein Met8 C-terminal" evidence="7">
    <location>
        <begin position="154"/>
        <end position="220"/>
    </location>
</feature>
<dbReference type="EC" id="1.3.1.76" evidence="2"/>
<keyword evidence="10" id="KW-1185">Reference proteome</keyword>
<dbReference type="EMBL" id="KL198045">
    <property type="protein sequence ID" value="KDQ13191.1"/>
    <property type="molecule type" value="Genomic_DNA"/>
</dbReference>
<dbReference type="InterPro" id="IPR028162">
    <property type="entry name" value="Met8_C"/>
</dbReference>
<dbReference type="Proteomes" id="UP000027195">
    <property type="component" value="Unassembled WGS sequence"/>
</dbReference>
<accession>A0A067MNM3</accession>
<dbReference type="SUPFAM" id="SSF51735">
    <property type="entry name" value="NAD(P)-binding Rossmann-fold domains"/>
    <property type="match status" value="1"/>
</dbReference>
<protein>
    <recommendedName>
        <fullName evidence="2">precorrin-2 dehydrogenase</fullName>
        <ecNumber evidence="2">1.3.1.76</ecNumber>
    </recommendedName>
</protein>
<dbReference type="Gene3D" id="3.40.50.720">
    <property type="entry name" value="NAD(P)-binding Rossmann-like Domain"/>
    <property type="match status" value="2"/>
</dbReference>
<feature type="non-terminal residue" evidence="9">
    <location>
        <position position="220"/>
    </location>
</feature>
<dbReference type="Pfam" id="PF14824">
    <property type="entry name" value="Sirohm_synth_M"/>
    <property type="match status" value="1"/>
</dbReference>
<feature type="domain" description="Siroheme synthase central" evidence="8">
    <location>
        <begin position="125"/>
        <end position="151"/>
    </location>
</feature>
<evidence type="ECO:0000313" key="9">
    <source>
        <dbReference type="EMBL" id="KDQ13191.1"/>
    </source>
</evidence>
<dbReference type="PANTHER" id="PTHR35330:SF1">
    <property type="entry name" value="SIROHEME BIOSYNTHESIS PROTEIN MET8"/>
    <property type="match status" value="1"/>
</dbReference>